<dbReference type="Gene3D" id="3.40.50.720">
    <property type="entry name" value="NAD(P)-binding Rossmann-like Domain"/>
    <property type="match status" value="1"/>
</dbReference>
<dbReference type="Pfam" id="PF08240">
    <property type="entry name" value="ADH_N"/>
    <property type="match status" value="1"/>
</dbReference>
<dbReference type="InterPro" id="IPR020843">
    <property type="entry name" value="ER"/>
</dbReference>
<reference evidence="3 4" key="1">
    <citation type="submission" date="2020-08" db="EMBL/GenBank/DDBJ databases">
        <title>Sequencing the genomes of 1000 actinobacteria strains.</title>
        <authorList>
            <person name="Klenk H.-P."/>
        </authorList>
    </citation>
    <scope>NUCLEOTIDE SEQUENCE [LARGE SCALE GENOMIC DNA]</scope>
    <source>
        <strain evidence="3 4">DSM 105369</strain>
    </source>
</reference>
<keyword evidence="1" id="KW-0521">NADP</keyword>
<dbReference type="AlphaFoldDB" id="A0A839NA13"/>
<dbReference type="Proteomes" id="UP000559182">
    <property type="component" value="Unassembled WGS sequence"/>
</dbReference>
<dbReference type="SMART" id="SM00829">
    <property type="entry name" value="PKS_ER"/>
    <property type="match status" value="1"/>
</dbReference>
<dbReference type="InterPro" id="IPR011032">
    <property type="entry name" value="GroES-like_sf"/>
</dbReference>
<dbReference type="RefSeq" id="WP_221185536.1">
    <property type="nucleotide sequence ID" value="NZ_JACHVQ010000002.1"/>
</dbReference>
<evidence type="ECO:0000259" key="2">
    <source>
        <dbReference type="SMART" id="SM00829"/>
    </source>
</evidence>
<dbReference type="Gene3D" id="3.90.180.10">
    <property type="entry name" value="Medium-chain alcohol dehydrogenases, catalytic domain"/>
    <property type="match status" value="1"/>
</dbReference>
<comment type="caution">
    <text evidence="3">The sequence shown here is derived from an EMBL/GenBank/DDBJ whole genome shotgun (WGS) entry which is preliminary data.</text>
</comment>
<dbReference type="CDD" id="cd08253">
    <property type="entry name" value="zeta_crystallin"/>
    <property type="match status" value="1"/>
</dbReference>
<accession>A0A839NA13</accession>
<dbReference type="GO" id="GO:0016491">
    <property type="term" value="F:oxidoreductase activity"/>
    <property type="evidence" value="ECO:0007669"/>
    <property type="project" value="InterPro"/>
</dbReference>
<dbReference type="InterPro" id="IPR013154">
    <property type="entry name" value="ADH-like_N"/>
</dbReference>
<dbReference type="InterPro" id="IPR036291">
    <property type="entry name" value="NAD(P)-bd_dom_sf"/>
</dbReference>
<organism evidence="3 4">
    <name type="scientific">Flexivirga oryzae</name>
    <dbReference type="NCBI Taxonomy" id="1794944"/>
    <lineage>
        <taxon>Bacteria</taxon>
        <taxon>Bacillati</taxon>
        <taxon>Actinomycetota</taxon>
        <taxon>Actinomycetes</taxon>
        <taxon>Micrococcales</taxon>
        <taxon>Dermacoccaceae</taxon>
        <taxon>Flexivirga</taxon>
    </lineage>
</organism>
<sequence>MTDLPDQMYAAFIDRCGPPDVIRYGTLPVPRPGPTDVLVRVEAVSVNHVDTFVRSGAYETARPFPFVVNRDLAGAVAACGPGVVGFAVGDRVWCNSLGHAGRQGAAAQYAVVPSDRLYPLPAQADPVAMVAVAHPAASAYLALHTHGRLDAGETVLIAGAAGHVGRAAMALARGARIIATASAADLETCRALGADVALDYRDPDLAARLHDAAPDGVDLHLDTSGHHDLDLATGLLAPRGRIVLMAGLGARPVLPVGALYTRDAQIVGFAISSATTVELAAAAARIDQLVSEGSLTPSAVEHLPLSAAADAHARLESGAAKGLRLILHPPD</sequence>
<evidence type="ECO:0000313" key="4">
    <source>
        <dbReference type="Proteomes" id="UP000559182"/>
    </source>
</evidence>
<proteinExistence type="predicted"/>
<dbReference type="InterPro" id="IPR013149">
    <property type="entry name" value="ADH-like_C"/>
</dbReference>
<dbReference type="InterPro" id="IPR051603">
    <property type="entry name" value="Zinc-ADH_QOR/CCCR"/>
</dbReference>
<name>A0A839NA13_9MICO</name>
<keyword evidence="4" id="KW-1185">Reference proteome</keyword>
<protein>
    <submittedName>
        <fullName evidence="3">NADPH:quinone reductase-like Zn-dependent oxidoreductase</fullName>
    </submittedName>
</protein>
<gene>
    <name evidence="3" type="ORF">FHU39_002842</name>
</gene>
<feature type="domain" description="Enoyl reductase (ER)" evidence="2">
    <location>
        <begin position="17"/>
        <end position="327"/>
    </location>
</feature>
<dbReference type="EMBL" id="JACHVQ010000002">
    <property type="protein sequence ID" value="MBB2892824.1"/>
    <property type="molecule type" value="Genomic_DNA"/>
</dbReference>
<dbReference type="PANTHER" id="PTHR44154">
    <property type="entry name" value="QUINONE OXIDOREDUCTASE"/>
    <property type="match status" value="1"/>
</dbReference>
<dbReference type="SUPFAM" id="SSF50129">
    <property type="entry name" value="GroES-like"/>
    <property type="match status" value="1"/>
</dbReference>
<dbReference type="Pfam" id="PF00107">
    <property type="entry name" value="ADH_zinc_N"/>
    <property type="match status" value="1"/>
</dbReference>
<dbReference type="SUPFAM" id="SSF51735">
    <property type="entry name" value="NAD(P)-binding Rossmann-fold domains"/>
    <property type="match status" value="1"/>
</dbReference>
<evidence type="ECO:0000313" key="3">
    <source>
        <dbReference type="EMBL" id="MBB2892824.1"/>
    </source>
</evidence>
<dbReference type="PANTHER" id="PTHR44154:SF1">
    <property type="entry name" value="QUINONE OXIDOREDUCTASE"/>
    <property type="match status" value="1"/>
</dbReference>
<evidence type="ECO:0000256" key="1">
    <source>
        <dbReference type="ARBA" id="ARBA00022857"/>
    </source>
</evidence>